<keyword evidence="2" id="KW-1185">Reference proteome</keyword>
<name>A0ACC3SVG1_LIPKO</name>
<protein>
    <submittedName>
        <fullName evidence="1">Uncharacterized protein</fullName>
    </submittedName>
</protein>
<sequence>MALPIRTEGTPRATADVDRHSESEESDGSDIEMLDAEPPRGRKRPKPDTQKKRKPPKLDMDKPFEGKSVQEKRTFDVRLRVHFQANEWYYNGPDSDRRKILTVITAFGDSMLNKWDTLTAEGNAIDTMTWEDFDKFVLRTIRAPNWVQDDANQSYMNARQREHQTVTELNVGLRKNR</sequence>
<proteinExistence type="predicted"/>
<reference evidence="2" key="1">
    <citation type="journal article" date="2024" name="Front. Bioeng. Biotechnol.">
        <title>Genome-scale model development and genomic sequencing of the oleaginous clade Lipomyces.</title>
        <authorList>
            <person name="Czajka J.J."/>
            <person name="Han Y."/>
            <person name="Kim J."/>
            <person name="Mondo S.J."/>
            <person name="Hofstad B.A."/>
            <person name="Robles A."/>
            <person name="Haridas S."/>
            <person name="Riley R."/>
            <person name="LaButti K."/>
            <person name="Pangilinan J."/>
            <person name="Andreopoulos W."/>
            <person name="Lipzen A."/>
            <person name="Yan J."/>
            <person name="Wang M."/>
            <person name="Ng V."/>
            <person name="Grigoriev I.V."/>
            <person name="Spatafora J.W."/>
            <person name="Magnuson J.K."/>
            <person name="Baker S.E."/>
            <person name="Pomraning K.R."/>
        </authorList>
    </citation>
    <scope>NUCLEOTIDE SEQUENCE [LARGE SCALE GENOMIC DNA]</scope>
    <source>
        <strain evidence="2">CBS 7786</strain>
    </source>
</reference>
<accession>A0ACC3SVG1</accession>
<gene>
    <name evidence="1" type="ORF">V1525DRAFT_390481</name>
</gene>
<evidence type="ECO:0000313" key="2">
    <source>
        <dbReference type="Proteomes" id="UP001433508"/>
    </source>
</evidence>
<dbReference type="EMBL" id="MU971417">
    <property type="protein sequence ID" value="KAK9235395.1"/>
    <property type="molecule type" value="Genomic_DNA"/>
</dbReference>
<dbReference type="Proteomes" id="UP001433508">
    <property type="component" value="Unassembled WGS sequence"/>
</dbReference>
<evidence type="ECO:0000313" key="1">
    <source>
        <dbReference type="EMBL" id="KAK9235395.1"/>
    </source>
</evidence>
<comment type="caution">
    <text evidence="1">The sequence shown here is derived from an EMBL/GenBank/DDBJ whole genome shotgun (WGS) entry which is preliminary data.</text>
</comment>
<organism evidence="1 2">
    <name type="scientific">Lipomyces kononenkoae</name>
    <name type="common">Yeast</name>
    <dbReference type="NCBI Taxonomy" id="34357"/>
    <lineage>
        <taxon>Eukaryota</taxon>
        <taxon>Fungi</taxon>
        <taxon>Dikarya</taxon>
        <taxon>Ascomycota</taxon>
        <taxon>Saccharomycotina</taxon>
        <taxon>Lipomycetes</taxon>
        <taxon>Lipomycetales</taxon>
        <taxon>Lipomycetaceae</taxon>
        <taxon>Lipomyces</taxon>
    </lineage>
</organism>